<gene>
    <name evidence="3" type="ordered locus">Meso_2877</name>
</gene>
<dbReference type="STRING" id="266779.Meso_2877"/>
<dbReference type="EMBL" id="CP000390">
    <property type="protein sequence ID" value="ABG64253.1"/>
    <property type="molecule type" value="Genomic_DNA"/>
</dbReference>
<dbReference type="eggNOG" id="COG0438">
    <property type="taxonomic scope" value="Bacteria"/>
</dbReference>
<reference evidence="3" key="1">
    <citation type="submission" date="2006-06" db="EMBL/GenBank/DDBJ databases">
        <title>Complete sequence of chromosome of Chelativorans sp. BNC1.</title>
        <authorList>
            <consortium name="US DOE Joint Genome Institute"/>
            <person name="Copeland A."/>
            <person name="Lucas S."/>
            <person name="Lapidus A."/>
            <person name="Barry K."/>
            <person name="Detter J.C."/>
            <person name="Glavina del Rio T."/>
            <person name="Hammon N."/>
            <person name="Israni S."/>
            <person name="Dalin E."/>
            <person name="Tice H."/>
            <person name="Pitluck S."/>
            <person name="Chertkov O."/>
            <person name="Brettin T."/>
            <person name="Bruce D."/>
            <person name="Han C."/>
            <person name="Tapia R."/>
            <person name="Gilna P."/>
            <person name="Schmutz J."/>
            <person name="Larimer F."/>
            <person name="Land M."/>
            <person name="Hauser L."/>
            <person name="Kyrpides N."/>
            <person name="Mikhailova N."/>
            <person name="Richardson P."/>
        </authorList>
    </citation>
    <scope>NUCLEOTIDE SEQUENCE</scope>
    <source>
        <strain evidence="3">BNC1</strain>
    </source>
</reference>
<dbReference type="KEGG" id="mes:Meso_2877"/>
<dbReference type="CAZy" id="GT4">
    <property type="family name" value="Glycosyltransferase Family 4"/>
</dbReference>
<dbReference type="InterPro" id="IPR001296">
    <property type="entry name" value="Glyco_trans_1"/>
</dbReference>
<dbReference type="PANTHER" id="PTHR45947">
    <property type="entry name" value="SULFOQUINOVOSYL TRANSFERASE SQD2"/>
    <property type="match status" value="1"/>
</dbReference>
<protein>
    <submittedName>
        <fullName evidence="3">Glycosyl transferase, group 1</fullName>
    </submittedName>
</protein>
<evidence type="ECO:0000259" key="2">
    <source>
        <dbReference type="Pfam" id="PF13439"/>
    </source>
</evidence>
<dbReference type="InterPro" id="IPR028098">
    <property type="entry name" value="Glyco_trans_4-like_N"/>
</dbReference>
<proteinExistence type="predicted"/>
<feature type="domain" description="Glycosyltransferase subfamily 4-like N-terminal" evidence="2">
    <location>
        <begin position="24"/>
        <end position="232"/>
    </location>
</feature>
<sequence length="426" mass="46834">MTRSVIRAGAPRLLAINNYFYRRGGAEAVFFDHMALFAEIGWDVVPFAMKHERNEPSEWSDYFVSEIEYGNQHGVLTKALDAAKVIYSFEAQRKLSQLIAAAPPTIAHAHNVYHHLSPAIFSTLKNAGIPVVMTAHDLKLACPAYKMLRQGMICEQCKGGRIYNVALNRCVKDSAAVSGVVFIETLVHRFLGLYRDKIDRIVVPSRFYREKLIEWGWPGEKLVYIPNFVDVSQIKTGWTERDYFVYAGRLAPEKGIATLIRAAALAGQKLLIAGTGPEEKALRDLALASGADVTFAGYVSGEKLHRLIGESKALVLPSEWYENAPISILEAYALGRPVIGSAIGGIPEMIREGETGRTAKAGSPEDLARALTDLASLSTAERAAMGMRGRDWISGEFSAEAYRQRTLDLYATLVGSDFGAARPYGT</sequence>
<accession>Q11EC2</accession>
<dbReference type="PANTHER" id="PTHR45947:SF13">
    <property type="entry name" value="TRANSFERASE"/>
    <property type="match status" value="1"/>
</dbReference>
<dbReference type="InterPro" id="IPR050194">
    <property type="entry name" value="Glycosyltransferase_grp1"/>
</dbReference>
<dbReference type="SUPFAM" id="SSF53756">
    <property type="entry name" value="UDP-Glycosyltransferase/glycogen phosphorylase"/>
    <property type="match status" value="1"/>
</dbReference>
<dbReference type="HOGENOM" id="CLU_009583_35_0_5"/>
<dbReference type="AlphaFoldDB" id="Q11EC2"/>
<evidence type="ECO:0000313" key="3">
    <source>
        <dbReference type="EMBL" id="ABG64253.1"/>
    </source>
</evidence>
<evidence type="ECO:0000259" key="1">
    <source>
        <dbReference type="Pfam" id="PF00534"/>
    </source>
</evidence>
<dbReference type="Gene3D" id="3.40.50.2000">
    <property type="entry name" value="Glycogen Phosphorylase B"/>
    <property type="match status" value="2"/>
</dbReference>
<dbReference type="Pfam" id="PF00534">
    <property type="entry name" value="Glycos_transf_1"/>
    <property type="match status" value="1"/>
</dbReference>
<keyword evidence="3" id="KW-0808">Transferase</keyword>
<organism evidence="3">
    <name type="scientific">Chelativorans sp. (strain BNC1)</name>
    <dbReference type="NCBI Taxonomy" id="266779"/>
    <lineage>
        <taxon>Bacteria</taxon>
        <taxon>Pseudomonadati</taxon>
        <taxon>Pseudomonadota</taxon>
        <taxon>Alphaproteobacteria</taxon>
        <taxon>Hyphomicrobiales</taxon>
        <taxon>Phyllobacteriaceae</taxon>
        <taxon>Chelativorans</taxon>
    </lineage>
</organism>
<dbReference type="GO" id="GO:0016757">
    <property type="term" value="F:glycosyltransferase activity"/>
    <property type="evidence" value="ECO:0007669"/>
    <property type="project" value="InterPro"/>
</dbReference>
<name>Q11EC2_CHESB</name>
<dbReference type="CDD" id="cd03801">
    <property type="entry name" value="GT4_PimA-like"/>
    <property type="match status" value="1"/>
</dbReference>
<feature type="domain" description="Glycosyl transferase family 1" evidence="1">
    <location>
        <begin position="239"/>
        <end position="391"/>
    </location>
</feature>
<dbReference type="Pfam" id="PF13439">
    <property type="entry name" value="Glyco_transf_4"/>
    <property type="match status" value="1"/>
</dbReference>